<dbReference type="STRING" id="710421.Mycch_2840"/>
<gene>
    <name evidence="1" type="ordered locus">Mycch_2840</name>
</gene>
<dbReference type="AlphaFoldDB" id="I4BJZ4"/>
<keyword evidence="2" id="KW-1185">Reference proteome</keyword>
<dbReference type="KEGG" id="mcb:Mycch_2840"/>
<evidence type="ECO:0000313" key="1">
    <source>
        <dbReference type="EMBL" id="AFM17601.1"/>
    </source>
</evidence>
<evidence type="ECO:0000313" key="2">
    <source>
        <dbReference type="Proteomes" id="UP000006057"/>
    </source>
</evidence>
<dbReference type="PATRIC" id="fig|710421.3.peg.2831"/>
<dbReference type="HOGENOM" id="CLU_1174396_0_0_11"/>
<accession>I4BJZ4</accession>
<dbReference type="eggNOG" id="ENOG5033RSI">
    <property type="taxonomic scope" value="Bacteria"/>
</dbReference>
<name>I4BJZ4_MYCCN</name>
<dbReference type="EMBL" id="CP003053">
    <property type="protein sequence ID" value="AFM17601.1"/>
    <property type="molecule type" value="Genomic_DNA"/>
</dbReference>
<protein>
    <recommendedName>
        <fullName evidence="3">Fatty-acid--CoA ligase</fullName>
    </recommendedName>
</protein>
<evidence type="ECO:0008006" key="3">
    <source>
        <dbReference type="Google" id="ProtNLM"/>
    </source>
</evidence>
<proteinExistence type="predicted"/>
<reference evidence="1 2" key="1">
    <citation type="submission" date="2012-06" db="EMBL/GenBank/DDBJ databases">
        <title>Complete sequence of chromosome of Mycobacterium chubuense NBB4.</title>
        <authorList>
            <consortium name="US DOE Joint Genome Institute"/>
            <person name="Lucas S."/>
            <person name="Han J."/>
            <person name="Lapidus A."/>
            <person name="Cheng J.-F."/>
            <person name="Goodwin L."/>
            <person name="Pitluck S."/>
            <person name="Peters L."/>
            <person name="Mikhailova N."/>
            <person name="Teshima H."/>
            <person name="Detter J.C."/>
            <person name="Han C."/>
            <person name="Tapia R."/>
            <person name="Land M."/>
            <person name="Hauser L."/>
            <person name="Kyrpides N."/>
            <person name="Ivanova N."/>
            <person name="Pagani I."/>
            <person name="Mattes T."/>
            <person name="Holmes A."/>
            <person name="Rutledge P."/>
            <person name="Paulsen I."/>
            <person name="Coleman N."/>
            <person name="Woyke T."/>
        </authorList>
    </citation>
    <scope>NUCLEOTIDE SEQUENCE [LARGE SCALE GENOMIC DNA]</scope>
    <source>
        <strain evidence="1 2">NBB4</strain>
    </source>
</reference>
<organism evidence="1 2">
    <name type="scientific">Mycolicibacterium chubuense (strain NBB4)</name>
    <name type="common">Mycobacterium chubuense</name>
    <dbReference type="NCBI Taxonomy" id="710421"/>
    <lineage>
        <taxon>Bacteria</taxon>
        <taxon>Bacillati</taxon>
        <taxon>Actinomycetota</taxon>
        <taxon>Actinomycetes</taxon>
        <taxon>Mycobacteriales</taxon>
        <taxon>Mycobacteriaceae</taxon>
        <taxon>Mycolicibacterium</taxon>
    </lineage>
</organism>
<dbReference type="Proteomes" id="UP000006057">
    <property type="component" value="Chromosome"/>
</dbReference>
<sequence>MGEGGMGEYDLHSFILACDFRVDDVDLMWEWLKKHRDGLDSIGAHHVVLYESIWEPRRVLVTIGIRHARSIREVLRSPAIFEWFSISGADDIPPIFGGEVVEKIDLAGPTSQEHVGRVVVGVMSSVDDVTELMVKVHDGLERFKRGGVRKIWVYRALDDGREVLILQEIEDEVSARQWIDHPDAAAEWMANAGMGAYPTRFVGRFAHLMSVGGQE</sequence>